<dbReference type="InterPro" id="IPR011767">
    <property type="entry name" value="GLR_AS"/>
</dbReference>
<evidence type="ECO:0000259" key="1">
    <source>
        <dbReference type="Pfam" id="PF01323"/>
    </source>
</evidence>
<dbReference type="CDD" id="cd03024">
    <property type="entry name" value="DsbA_FrnE"/>
    <property type="match status" value="1"/>
</dbReference>
<reference evidence="3" key="1">
    <citation type="submission" date="2017-05" db="EMBL/GenBank/DDBJ databases">
        <title>Complete and WGS of Bordetella genogroups.</title>
        <authorList>
            <person name="Spilker T."/>
            <person name="Lipuma J."/>
        </authorList>
    </citation>
    <scope>NUCLEOTIDE SEQUENCE [LARGE SCALE GENOMIC DNA]</scope>
    <source>
        <strain evidence="3">AU18089</strain>
    </source>
</reference>
<dbReference type="AlphaFoldDB" id="A0A261RDT5"/>
<dbReference type="Gene3D" id="3.40.30.10">
    <property type="entry name" value="Glutaredoxin"/>
    <property type="match status" value="1"/>
</dbReference>
<dbReference type="EMBL" id="NEVK01000004">
    <property type="protein sequence ID" value="OZI22800.1"/>
    <property type="molecule type" value="Genomic_DNA"/>
</dbReference>
<dbReference type="InterPro" id="IPR001853">
    <property type="entry name" value="DSBA-like_thioredoxin_dom"/>
</dbReference>
<feature type="domain" description="DSBA-like thioredoxin" evidence="1">
    <location>
        <begin position="3"/>
        <end position="191"/>
    </location>
</feature>
<sequence>MHTITVYSDFVCPYCLLAEKTLSESLAGNEFRIDWRAFELRPYPVPTLKPQDAYLPEVWRQSVYPLAERLGVPIRLPAISPQPRTRLASELLWLAQERGRGHSYTMQVLRAFFQDGQDIGNAEVLVRLAGQSGLDSEEARQALDSGRYSGAHRAAQHHARDVLGITSVPTIIVGNQTFRGIPAPAALASALVSI</sequence>
<dbReference type="RefSeq" id="WP_094796677.1">
    <property type="nucleotide sequence ID" value="NZ_NEVK01000004.1"/>
</dbReference>
<organism evidence="2 3">
    <name type="scientific">Bordetella genomosp. 7</name>
    <dbReference type="NCBI Taxonomy" id="1416805"/>
    <lineage>
        <taxon>Bacteria</taxon>
        <taxon>Pseudomonadati</taxon>
        <taxon>Pseudomonadota</taxon>
        <taxon>Betaproteobacteria</taxon>
        <taxon>Burkholderiales</taxon>
        <taxon>Alcaligenaceae</taxon>
        <taxon>Bordetella</taxon>
    </lineage>
</organism>
<dbReference type="Proteomes" id="UP000216947">
    <property type="component" value="Unassembled WGS sequence"/>
</dbReference>
<dbReference type="Pfam" id="PF01323">
    <property type="entry name" value="DSBA"/>
    <property type="match status" value="1"/>
</dbReference>
<accession>A0A261RDT5</accession>
<dbReference type="PANTHER" id="PTHR13887:SF33">
    <property type="entry name" value="ISOMERASE"/>
    <property type="match status" value="1"/>
</dbReference>
<keyword evidence="3" id="KW-1185">Reference proteome</keyword>
<gene>
    <name evidence="2" type="ORF">CAL19_09865</name>
</gene>
<dbReference type="PANTHER" id="PTHR13887">
    <property type="entry name" value="GLUTATHIONE S-TRANSFERASE KAPPA"/>
    <property type="match status" value="1"/>
</dbReference>
<dbReference type="SUPFAM" id="SSF52833">
    <property type="entry name" value="Thioredoxin-like"/>
    <property type="match status" value="1"/>
</dbReference>
<dbReference type="PROSITE" id="PS00195">
    <property type="entry name" value="GLUTAREDOXIN_1"/>
    <property type="match status" value="1"/>
</dbReference>
<protein>
    <submittedName>
        <fullName evidence="2">Thioredoxin</fullName>
    </submittedName>
</protein>
<dbReference type="InterPro" id="IPR036249">
    <property type="entry name" value="Thioredoxin-like_sf"/>
</dbReference>
<comment type="caution">
    <text evidence="2">The sequence shown here is derived from an EMBL/GenBank/DDBJ whole genome shotgun (WGS) entry which is preliminary data.</text>
</comment>
<name>A0A261RDT5_9BORD</name>
<evidence type="ECO:0000313" key="2">
    <source>
        <dbReference type="EMBL" id="OZI22800.1"/>
    </source>
</evidence>
<evidence type="ECO:0000313" key="3">
    <source>
        <dbReference type="Proteomes" id="UP000216947"/>
    </source>
</evidence>
<proteinExistence type="predicted"/>
<dbReference type="GO" id="GO:0016491">
    <property type="term" value="F:oxidoreductase activity"/>
    <property type="evidence" value="ECO:0007669"/>
    <property type="project" value="InterPro"/>
</dbReference>